<comment type="similarity">
    <text evidence="2">Belongs to the RNase H family.</text>
</comment>
<dbReference type="Gene3D" id="3.30.420.10">
    <property type="entry name" value="Ribonuclease H-like superfamily/Ribonuclease H"/>
    <property type="match status" value="1"/>
</dbReference>
<dbReference type="Pfam" id="PF00075">
    <property type="entry name" value="RNase_H"/>
    <property type="match status" value="1"/>
</dbReference>
<dbReference type="PROSITE" id="PS50879">
    <property type="entry name" value="RNASE_H_1"/>
    <property type="match status" value="1"/>
</dbReference>
<dbReference type="GO" id="GO:0003676">
    <property type="term" value="F:nucleic acid binding"/>
    <property type="evidence" value="ECO:0007669"/>
    <property type="project" value="InterPro"/>
</dbReference>
<dbReference type="OrthoDB" id="245563at2759"/>
<evidence type="ECO:0000256" key="2">
    <source>
        <dbReference type="ARBA" id="ARBA00005300"/>
    </source>
</evidence>
<dbReference type="InterPro" id="IPR036397">
    <property type="entry name" value="RNaseH_sf"/>
</dbReference>
<evidence type="ECO:0000259" key="8">
    <source>
        <dbReference type="PROSITE" id="PS50879"/>
    </source>
</evidence>
<evidence type="ECO:0000256" key="3">
    <source>
        <dbReference type="ARBA" id="ARBA00012180"/>
    </source>
</evidence>
<keyword evidence="5" id="KW-0479">Metal-binding</keyword>
<protein>
    <recommendedName>
        <fullName evidence="3">ribonuclease H</fullName>
        <ecNumber evidence="3">3.1.26.4</ecNumber>
    </recommendedName>
</protein>
<proteinExistence type="inferred from homology"/>
<dbReference type="AlphaFoldDB" id="A0A6A5VEC5"/>
<dbReference type="SUPFAM" id="SSF53098">
    <property type="entry name" value="Ribonuclease H-like"/>
    <property type="match status" value="1"/>
</dbReference>
<gene>
    <name evidence="9" type="ORF">BU23DRAFT_73613</name>
</gene>
<evidence type="ECO:0000256" key="7">
    <source>
        <dbReference type="ARBA" id="ARBA00022801"/>
    </source>
</evidence>
<keyword evidence="6" id="KW-0255">Endonuclease</keyword>
<sequence>MVNSENIIHNRKLTLCDTTTDWSVPKLLQECPECNDFLLYCCACNNELLDVPRSRRPAKPCHHFHIIFTDGACTNNGLPDARAGVGVAYGNDDGSQLSEPITDMIDTFPLRSNQRAELCAAKLGIELLAKAHAQEPKSETEAWIIATDSEYVVKGMTEWLPTWKRKDWRTSKGTKPANLDLFLALDRVVTTHEAKNVTIGFWHIPREHNKLADRLAKAAAVHGDEVRI</sequence>
<dbReference type="GO" id="GO:0046872">
    <property type="term" value="F:metal ion binding"/>
    <property type="evidence" value="ECO:0007669"/>
    <property type="project" value="UniProtKB-KW"/>
</dbReference>
<evidence type="ECO:0000256" key="5">
    <source>
        <dbReference type="ARBA" id="ARBA00022723"/>
    </source>
</evidence>
<comment type="catalytic activity">
    <reaction evidence="1">
        <text>Endonucleolytic cleavage to 5'-phosphomonoester.</text>
        <dbReference type="EC" id="3.1.26.4"/>
    </reaction>
</comment>
<dbReference type="PANTHER" id="PTHR10642">
    <property type="entry name" value="RIBONUCLEASE H1"/>
    <property type="match status" value="1"/>
</dbReference>
<dbReference type="InterPro" id="IPR012337">
    <property type="entry name" value="RNaseH-like_sf"/>
</dbReference>
<dbReference type="EC" id="3.1.26.4" evidence="3"/>
<evidence type="ECO:0000256" key="6">
    <source>
        <dbReference type="ARBA" id="ARBA00022759"/>
    </source>
</evidence>
<reference evidence="9" key="1">
    <citation type="journal article" date="2020" name="Stud. Mycol.">
        <title>101 Dothideomycetes genomes: a test case for predicting lifestyles and emergence of pathogens.</title>
        <authorList>
            <person name="Haridas S."/>
            <person name="Albert R."/>
            <person name="Binder M."/>
            <person name="Bloem J."/>
            <person name="Labutti K."/>
            <person name="Salamov A."/>
            <person name="Andreopoulos B."/>
            <person name="Baker S."/>
            <person name="Barry K."/>
            <person name="Bills G."/>
            <person name="Bluhm B."/>
            <person name="Cannon C."/>
            <person name="Castanera R."/>
            <person name="Culley D."/>
            <person name="Daum C."/>
            <person name="Ezra D."/>
            <person name="Gonzalez J."/>
            <person name="Henrissat B."/>
            <person name="Kuo A."/>
            <person name="Liang C."/>
            <person name="Lipzen A."/>
            <person name="Lutzoni F."/>
            <person name="Magnuson J."/>
            <person name="Mondo S."/>
            <person name="Nolan M."/>
            <person name="Ohm R."/>
            <person name="Pangilinan J."/>
            <person name="Park H.-J."/>
            <person name="Ramirez L."/>
            <person name="Alfaro M."/>
            <person name="Sun H."/>
            <person name="Tritt A."/>
            <person name="Yoshinaga Y."/>
            <person name="Zwiers L.-H."/>
            <person name="Turgeon B."/>
            <person name="Goodwin S."/>
            <person name="Spatafora J."/>
            <person name="Crous P."/>
            <person name="Grigoriev I."/>
        </authorList>
    </citation>
    <scope>NUCLEOTIDE SEQUENCE</scope>
    <source>
        <strain evidence="9">CBS 107.79</strain>
    </source>
</reference>
<evidence type="ECO:0000313" key="9">
    <source>
        <dbReference type="EMBL" id="KAF1975435.1"/>
    </source>
</evidence>
<feature type="domain" description="RNase H type-1" evidence="8">
    <location>
        <begin position="61"/>
        <end position="221"/>
    </location>
</feature>
<keyword evidence="4" id="KW-0540">Nuclease</keyword>
<evidence type="ECO:0000256" key="1">
    <source>
        <dbReference type="ARBA" id="ARBA00000077"/>
    </source>
</evidence>
<name>A0A6A5VEC5_9PLEO</name>
<dbReference type="GO" id="GO:0004523">
    <property type="term" value="F:RNA-DNA hybrid ribonuclease activity"/>
    <property type="evidence" value="ECO:0007669"/>
    <property type="project" value="UniProtKB-EC"/>
</dbReference>
<dbReference type="Proteomes" id="UP000800036">
    <property type="component" value="Unassembled WGS sequence"/>
</dbReference>
<dbReference type="InterPro" id="IPR002156">
    <property type="entry name" value="RNaseH_domain"/>
</dbReference>
<dbReference type="GO" id="GO:0043137">
    <property type="term" value="P:DNA replication, removal of RNA primer"/>
    <property type="evidence" value="ECO:0007669"/>
    <property type="project" value="TreeGrafter"/>
</dbReference>
<accession>A0A6A5VEC5</accession>
<dbReference type="PANTHER" id="PTHR10642:SF26">
    <property type="entry name" value="RIBONUCLEASE H1"/>
    <property type="match status" value="1"/>
</dbReference>
<keyword evidence="10" id="KW-1185">Reference proteome</keyword>
<evidence type="ECO:0000256" key="4">
    <source>
        <dbReference type="ARBA" id="ARBA00022722"/>
    </source>
</evidence>
<dbReference type="CDD" id="cd13934">
    <property type="entry name" value="RNase_H_Dikarya_like"/>
    <property type="match status" value="1"/>
</dbReference>
<keyword evidence="7" id="KW-0378">Hydrolase</keyword>
<organism evidence="9 10">
    <name type="scientific">Bimuria novae-zelandiae CBS 107.79</name>
    <dbReference type="NCBI Taxonomy" id="1447943"/>
    <lineage>
        <taxon>Eukaryota</taxon>
        <taxon>Fungi</taxon>
        <taxon>Dikarya</taxon>
        <taxon>Ascomycota</taxon>
        <taxon>Pezizomycotina</taxon>
        <taxon>Dothideomycetes</taxon>
        <taxon>Pleosporomycetidae</taxon>
        <taxon>Pleosporales</taxon>
        <taxon>Massarineae</taxon>
        <taxon>Didymosphaeriaceae</taxon>
        <taxon>Bimuria</taxon>
    </lineage>
</organism>
<dbReference type="InterPro" id="IPR050092">
    <property type="entry name" value="RNase_H"/>
</dbReference>
<dbReference type="EMBL" id="ML976670">
    <property type="protein sequence ID" value="KAF1975435.1"/>
    <property type="molecule type" value="Genomic_DNA"/>
</dbReference>
<evidence type="ECO:0000313" key="10">
    <source>
        <dbReference type="Proteomes" id="UP000800036"/>
    </source>
</evidence>